<organism evidence="1 2">
    <name type="scientific">Gemmata algarum</name>
    <dbReference type="NCBI Taxonomy" id="2975278"/>
    <lineage>
        <taxon>Bacteria</taxon>
        <taxon>Pseudomonadati</taxon>
        <taxon>Planctomycetota</taxon>
        <taxon>Planctomycetia</taxon>
        <taxon>Gemmatales</taxon>
        <taxon>Gemmataceae</taxon>
        <taxon>Gemmata</taxon>
    </lineage>
</organism>
<name>A0ABU5EWM7_9BACT</name>
<keyword evidence="2" id="KW-1185">Reference proteome</keyword>
<gene>
    <name evidence="1" type="ORF">R5W23_000528</name>
</gene>
<evidence type="ECO:0000313" key="2">
    <source>
        <dbReference type="Proteomes" id="UP001272242"/>
    </source>
</evidence>
<dbReference type="RefSeq" id="WP_320686280.1">
    <property type="nucleotide sequence ID" value="NZ_JAXBLV010000110.1"/>
</dbReference>
<reference evidence="2" key="1">
    <citation type="journal article" date="2023" name="Mar. Drugs">
        <title>Gemmata algarum, a Novel Planctomycete Isolated from an Algal Mat, Displays Antimicrobial Activity.</title>
        <authorList>
            <person name="Kumar G."/>
            <person name="Kallscheuer N."/>
            <person name="Kashif M."/>
            <person name="Ahamad S."/>
            <person name="Jagadeeshwari U."/>
            <person name="Pannikurungottu S."/>
            <person name="Haufschild T."/>
            <person name="Kabuu M."/>
            <person name="Sasikala C."/>
            <person name="Jogler C."/>
            <person name="Ramana C."/>
        </authorList>
    </citation>
    <scope>NUCLEOTIDE SEQUENCE [LARGE SCALE GENOMIC DNA]</scope>
    <source>
        <strain evidence="2">JC673</strain>
    </source>
</reference>
<dbReference type="Proteomes" id="UP001272242">
    <property type="component" value="Unassembled WGS sequence"/>
</dbReference>
<dbReference type="EMBL" id="JAXBLV010000110">
    <property type="protein sequence ID" value="MDY3559535.1"/>
    <property type="molecule type" value="Genomic_DNA"/>
</dbReference>
<proteinExistence type="predicted"/>
<evidence type="ECO:0000313" key="1">
    <source>
        <dbReference type="EMBL" id="MDY3559535.1"/>
    </source>
</evidence>
<protein>
    <submittedName>
        <fullName evidence="1">Uncharacterized protein</fullName>
    </submittedName>
</protein>
<accession>A0ABU5EWM7</accession>
<sequence length="77" mass="8169">MAEPHSHTLDQARAAKPRAQEVFGALAEVVGIGITRVADGYGLKVNLRTPLPTDTVTPTEVDGVPVRLEVVGQPRAQ</sequence>
<comment type="caution">
    <text evidence="1">The sequence shown here is derived from an EMBL/GenBank/DDBJ whole genome shotgun (WGS) entry which is preliminary data.</text>
</comment>